<dbReference type="InterPro" id="IPR000086">
    <property type="entry name" value="NUDIX_hydrolase_dom"/>
</dbReference>
<dbReference type="Pfam" id="PF00293">
    <property type="entry name" value="NUDIX"/>
    <property type="match status" value="1"/>
</dbReference>
<dbReference type="CDD" id="cd04666">
    <property type="entry name" value="NUDIX_DIPP2_like_Nudt4"/>
    <property type="match status" value="1"/>
</dbReference>
<evidence type="ECO:0000256" key="1">
    <source>
        <dbReference type="ARBA" id="ARBA00001946"/>
    </source>
</evidence>
<evidence type="ECO:0000313" key="6">
    <source>
        <dbReference type="EMBL" id="MFB9148671.1"/>
    </source>
</evidence>
<dbReference type="Gene3D" id="3.90.79.10">
    <property type="entry name" value="Nucleoside Triphosphate Pyrophosphohydrolase"/>
    <property type="match status" value="1"/>
</dbReference>
<keyword evidence="4" id="KW-0460">Magnesium</keyword>
<reference evidence="6 7" key="1">
    <citation type="submission" date="2024-09" db="EMBL/GenBank/DDBJ databases">
        <authorList>
            <person name="Sun Q."/>
            <person name="Mori K."/>
        </authorList>
    </citation>
    <scope>NUCLEOTIDE SEQUENCE [LARGE SCALE GENOMIC DNA]</scope>
    <source>
        <strain evidence="6 7">CECT 9424</strain>
    </source>
</reference>
<proteinExistence type="predicted"/>
<evidence type="ECO:0000256" key="4">
    <source>
        <dbReference type="ARBA" id="ARBA00022842"/>
    </source>
</evidence>
<keyword evidence="2" id="KW-0479">Metal-binding</keyword>
<gene>
    <name evidence="6" type="ORF">ACFFU4_02770</name>
</gene>
<dbReference type="InterPro" id="IPR047198">
    <property type="entry name" value="DDP-like_NUDIX"/>
</dbReference>
<dbReference type="EMBL" id="JBHMEC010000003">
    <property type="protein sequence ID" value="MFB9148671.1"/>
    <property type="molecule type" value="Genomic_DNA"/>
</dbReference>
<name>A0ABV5HW63_9RHOB</name>
<organism evidence="6 7">
    <name type="scientific">Roseovarius ramblicola</name>
    <dbReference type="NCBI Taxonomy" id="2022336"/>
    <lineage>
        <taxon>Bacteria</taxon>
        <taxon>Pseudomonadati</taxon>
        <taxon>Pseudomonadota</taxon>
        <taxon>Alphaproteobacteria</taxon>
        <taxon>Rhodobacterales</taxon>
        <taxon>Roseobacteraceae</taxon>
        <taxon>Roseovarius</taxon>
    </lineage>
</organism>
<keyword evidence="7" id="KW-1185">Reference proteome</keyword>
<keyword evidence="3 6" id="KW-0378">Hydrolase</keyword>
<comment type="cofactor">
    <cofactor evidence="1">
        <name>Mg(2+)</name>
        <dbReference type="ChEBI" id="CHEBI:18420"/>
    </cofactor>
</comment>
<dbReference type="GO" id="GO:0016787">
    <property type="term" value="F:hydrolase activity"/>
    <property type="evidence" value="ECO:0007669"/>
    <property type="project" value="UniProtKB-KW"/>
</dbReference>
<dbReference type="PANTHER" id="PTHR12629:SF0">
    <property type="entry name" value="DIPHOSPHOINOSITOL-POLYPHOSPHATE DIPHOSPHATASE"/>
    <property type="match status" value="1"/>
</dbReference>
<comment type="caution">
    <text evidence="6">The sequence shown here is derived from an EMBL/GenBank/DDBJ whole genome shotgun (WGS) entry which is preliminary data.</text>
</comment>
<dbReference type="PROSITE" id="PS51462">
    <property type="entry name" value="NUDIX"/>
    <property type="match status" value="1"/>
</dbReference>
<evidence type="ECO:0000313" key="7">
    <source>
        <dbReference type="Proteomes" id="UP001589670"/>
    </source>
</evidence>
<sequence>MVKMQTVTERSGARTAYPPERQVAALCWRKETGRKEVLLITSRDTGRWIVPKGWPIKGLSDAQSAMREAWEEAGVRAGADKARRVGQFFYDKALEDDSVVPIVAHLYKVRLRKGDLADRFPEAGQRKRAWVPAKKAAKLVREPELKAILRHL</sequence>
<dbReference type="Proteomes" id="UP001589670">
    <property type="component" value="Unassembled WGS sequence"/>
</dbReference>
<dbReference type="RefSeq" id="WP_377066817.1">
    <property type="nucleotide sequence ID" value="NZ_JBHMEC010000003.1"/>
</dbReference>
<evidence type="ECO:0000256" key="2">
    <source>
        <dbReference type="ARBA" id="ARBA00022723"/>
    </source>
</evidence>
<dbReference type="SUPFAM" id="SSF55811">
    <property type="entry name" value="Nudix"/>
    <property type="match status" value="1"/>
</dbReference>
<dbReference type="PANTHER" id="PTHR12629">
    <property type="entry name" value="DIPHOSPHOINOSITOL POLYPHOSPHATE PHOSPHOHYDROLASE"/>
    <property type="match status" value="1"/>
</dbReference>
<evidence type="ECO:0000256" key="3">
    <source>
        <dbReference type="ARBA" id="ARBA00022801"/>
    </source>
</evidence>
<protein>
    <submittedName>
        <fullName evidence="6">NUDIX hydrolase</fullName>
    </submittedName>
</protein>
<feature type="domain" description="Nudix hydrolase" evidence="5">
    <location>
        <begin position="18"/>
        <end position="152"/>
    </location>
</feature>
<accession>A0ABV5HW63</accession>
<evidence type="ECO:0000259" key="5">
    <source>
        <dbReference type="PROSITE" id="PS51462"/>
    </source>
</evidence>
<dbReference type="InterPro" id="IPR015797">
    <property type="entry name" value="NUDIX_hydrolase-like_dom_sf"/>
</dbReference>